<evidence type="ECO:0000256" key="1">
    <source>
        <dbReference type="ARBA" id="ARBA00022898"/>
    </source>
</evidence>
<evidence type="ECO:0000256" key="4">
    <source>
        <dbReference type="RuleBase" id="RU004514"/>
    </source>
</evidence>
<accession>A0AA38HJA5</accession>
<dbReference type="Gene3D" id="3.20.20.10">
    <property type="entry name" value="Alanine racemase"/>
    <property type="match status" value="1"/>
</dbReference>
<comment type="cofactor">
    <cofactor evidence="3">
        <name>pyridoxal 5'-phosphate</name>
        <dbReference type="ChEBI" id="CHEBI:597326"/>
    </cofactor>
</comment>
<organism evidence="7 8">
    <name type="scientific">Zophobas morio</name>
    <dbReference type="NCBI Taxonomy" id="2755281"/>
    <lineage>
        <taxon>Eukaryota</taxon>
        <taxon>Metazoa</taxon>
        <taxon>Ecdysozoa</taxon>
        <taxon>Arthropoda</taxon>
        <taxon>Hexapoda</taxon>
        <taxon>Insecta</taxon>
        <taxon>Pterygota</taxon>
        <taxon>Neoptera</taxon>
        <taxon>Endopterygota</taxon>
        <taxon>Coleoptera</taxon>
        <taxon>Polyphaga</taxon>
        <taxon>Cucujiformia</taxon>
        <taxon>Tenebrionidae</taxon>
        <taxon>Zophobas</taxon>
    </lineage>
</organism>
<comment type="caution">
    <text evidence="7">The sequence shown here is derived from an EMBL/GenBank/DDBJ whole genome shotgun (WGS) entry which is preliminary data.</text>
</comment>
<dbReference type="GO" id="GO:0030170">
    <property type="term" value="F:pyridoxal phosphate binding"/>
    <property type="evidence" value="ECO:0007669"/>
    <property type="project" value="UniProtKB-UniRule"/>
</dbReference>
<gene>
    <name evidence="7" type="ORF">Zmor_027048</name>
</gene>
<dbReference type="SUPFAM" id="SSF51419">
    <property type="entry name" value="PLP-binding barrel"/>
    <property type="match status" value="1"/>
</dbReference>
<comment type="function">
    <text evidence="2">Pyridoxal 5'-phosphate (PLP)-binding protein, which may be involved in intracellular homeostatic regulation of pyridoxal 5'-phosphate (PLP), the active form of vitamin B6.</text>
</comment>
<dbReference type="Proteomes" id="UP001168821">
    <property type="component" value="Unassembled WGS sequence"/>
</dbReference>
<protein>
    <recommendedName>
        <fullName evidence="2">Pyridoxal phosphate homeostasis protein</fullName>
        <shortName evidence="2">PLP homeostasis protein</shortName>
    </recommendedName>
</protein>
<evidence type="ECO:0000259" key="6">
    <source>
        <dbReference type="Pfam" id="PF01168"/>
    </source>
</evidence>
<dbReference type="PIRSF" id="PIRSF004848">
    <property type="entry name" value="YBL036c_PLPDEIII"/>
    <property type="match status" value="1"/>
</dbReference>
<feature type="chain" id="PRO_5041293647" description="Pyridoxal phosphate homeostasis protein" evidence="5">
    <location>
        <begin position="21"/>
        <end position="213"/>
    </location>
</feature>
<evidence type="ECO:0000256" key="2">
    <source>
        <dbReference type="HAMAP-Rule" id="MF_03225"/>
    </source>
</evidence>
<dbReference type="PANTHER" id="PTHR10146">
    <property type="entry name" value="PROLINE SYNTHETASE CO-TRANSCRIBED BACTERIAL HOMOLOG PROTEIN"/>
    <property type="match status" value="1"/>
</dbReference>
<dbReference type="PANTHER" id="PTHR10146:SF14">
    <property type="entry name" value="PYRIDOXAL PHOSPHATE HOMEOSTASIS PROTEIN"/>
    <property type="match status" value="1"/>
</dbReference>
<dbReference type="HAMAP" id="MF_02087">
    <property type="entry name" value="PLP_homeostasis"/>
    <property type="match status" value="1"/>
</dbReference>
<comment type="similarity">
    <text evidence="2 4">Belongs to the pyridoxal phosphate-binding protein YggS/PROSC family.</text>
</comment>
<evidence type="ECO:0000256" key="5">
    <source>
        <dbReference type="SAM" id="SignalP"/>
    </source>
</evidence>
<dbReference type="InterPro" id="IPR029066">
    <property type="entry name" value="PLP-binding_barrel"/>
</dbReference>
<dbReference type="InterPro" id="IPR011078">
    <property type="entry name" value="PyrdxlP_homeostasis"/>
</dbReference>
<dbReference type="FunFam" id="3.20.20.10:FF:000018">
    <property type="entry name" value="Pyridoxal phosphate homeostasis protein"/>
    <property type="match status" value="1"/>
</dbReference>
<reference evidence="7" key="1">
    <citation type="journal article" date="2023" name="G3 (Bethesda)">
        <title>Whole genome assemblies of Zophobas morio and Tenebrio molitor.</title>
        <authorList>
            <person name="Kaur S."/>
            <person name="Stinson S.A."/>
            <person name="diCenzo G.C."/>
        </authorList>
    </citation>
    <scope>NUCLEOTIDE SEQUENCE</scope>
    <source>
        <strain evidence="7">QUZm001</strain>
    </source>
</reference>
<dbReference type="AlphaFoldDB" id="A0AA38HJA5"/>
<dbReference type="InterPro" id="IPR001608">
    <property type="entry name" value="Ala_racemase_N"/>
</dbReference>
<dbReference type="NCBIfam" id="TIGR00044">
    <property type="entry name" value="YggS family pyridoxal phosphate-dependent enzyme"/>
    <property type="match status" value="1"/>
</dbReference>
<keyword evidence="8" id="KW-1185">Reference proteome</keyword>
<dbReference type="Pfam" id="PF01168">
    <property type="entry name" value="Ala_racemase_N"/>
    <property type="match status" value="1"/>
</dbReference>
<name>A0AA38HJA5_9CUCU</name>
<evidence type="ECO:0000256" key="3">
    <source>
        <dbReference type="PIRSR" id="PIRSR004848-1"/>
    </source>
</evidence>
<keyword evidence="5" id="KW-0732">Signal</keyword>
<keyword evidence="1 2" id="KW-0663">Pyridoxal phosphate</keyword>
<proteinExistence type="inferred from homology"/>
<evidence type="ECO:0000313" key="7">
    <source>
        <dbReference type="EMBL" id="KAJ3630121.1"/>
    </source>
</evidence>
<feature type="modified residue" description="N6-(pyridoxal phosphate)lysine" evidence="2 3">
    <location>
        <position position="14"/>
    </location>
</feature>
<dbReference type="EMBL" id="JALNTZ010000807">
    <property type="protein sequence ID" value="KAJ3630121.1"/>
    <property type="molecule type" value="Genomic_DNA"/>
</dbReference>
<sequence length="213" mass="23890">MYACFLVWLVAVSKFKSVHDIKSCYDAGQRNFGENYIKELVEKSYQLPSDIMWHFIGTFQSNKAKSLAGILNFFVWETCSSVKHAISIDQALRDNPNRKQPLKVFVQVNTSGEKAKGGCAVKDCKDVVEYVLRHSHKLQFSGLMTIGRDYGSTLSADNEDFLLLLELRREICTELGLDSSTVELSMGMSSDFEHAIKLGSTNVRVGSLIFGSR</sequence>
<feature type="domain" description="Alanine racemase N-terminal" evidence="6">
    <location>
        <begin position="22"/>
        <end position="212"/>
    </location>
</feature>
<evidence type="ECO:0000313" key="8">
    <source>
        <dbReference type="Proteomes" id="UP001168821"/>
    </source>
</evidence>
<feature type="signal peptide" evidence="5">
    <location>
        <begin position="1"/>
        <end position="20"/>
    </location>
</feature>